<dbReference type="Gene3D" id="3.40.50.2000">
    <property type="entry name" value="Glycogen Phosphorylase B"/>
    <property type="match status" value="1"/>
</dbReference>
<dbReference type="AlphaFoldDB" id="A0A5B7WZY5"/>
<dbReference type="OrthoDB" id="1100436at2"/>
<evidence type="ECO:0000313" key="1">
    <source>
        <dbReference type="EMBL" id="QCY67988.1"/>
    </source>
</evidence>
<dbReference type="SUPFAM" id="SSF53756">
    <property type="entry name" value="UDP-Glycosyltransferase/glycogen phosphorylase"/>
    <property type="match status" value="1"/>
</dbReference>
<dbReference type="KEGG" id="afla:FHG64_00465"/>
<keyword evidence="1" id="KW-0808">Transferase</keyword>
<name>A0A5B7WZY5_9FLAO</name>
<gene>
    <name evidence="1" type="ORF">FHG64_00465</name>
</gene>
<dbReference type="GO" id="GO:0016740">
    <property type="term" value="F:transferase activity"/>
    <property type="evidence" value="ECO:0007669"/>
    <property type="project" value="UniProtKB-KW"/>
</dbReference>
<dbReference type="EMBL" id="CP040812">
    <property type="protein sequence ID" value="QCY67988.1"/>
    <property type="molecule type" value="Genomic_DNA"/>
</dbReference>
<proteinExistence type="predicted"/>
<evidence type="ECO:0000313" key="2">
    <source>
        <dbReference type="Proteomes" id="UP000309016"/>
    </source>
</evidence>
<protein>
    <submittedName>
        <fullName evidence="1">Glycosyltransferase family 4 protein</fullName>
    </submittedName>
</protein>
<accession>A0A5B7WZY5</accession>
<reference evidence="1 2" key="1">
    <citation type="submission" date="2019-06" db="EMBL/GenBank/DDBJ databases">
        <title>Complete genome sequence of Antarcticibacterium flavum KCTC 52984T from an Antarctic marine sediment.</title>
        <authorList>
            <person name="Lee Y.M."/>
            <person name="Shin S.C."/>
        </authorList>
    </citation>
    <scope>NUCLEOTIDE SEQUENCE [LARGE SCALE GENOMIC DNA]</scope>
    <source>
        <strain evidence="1 2">KCTC 52984</strain>
    </source>
</reference>
<dbReference type="RefSeq" id="WP_139064605.1">
    <property type="nucleotide sequence ID" value="NZ_CP040812.1"/>
</dbReference>
<organism evidence="1 2">
    <name type="scientific">Antarcticibacterium flavum</name>
    <dbReference type="NCBI Taxonomy" id="2058175"/>
    <lineage>
        <taxon>Bacteria</taxon>
        <taxon>Pseudomonadati</taxon>
        <taxon>Bacteroidota</taxon>
        <taxon>Flavobacteriia</taxon>
        <taxon>Flavobacteriales</taxon>
        <taxon>Flavobacteriaceae</taxon>
        <taxon>Antarcticibacterium</taxon>
    </lineage>
</organism>
<keyword evidence="2" id="KW-1185">Reference proteome</keyword>
<dbReference type="Proteomes" id="UP000309016">
    <property type="component" value="Chromosome"/>
</dbReference>
<sequence length="381" mass="43957">MKIHFICGCLEKGRDGVGDYTRNLAGELMKIGHKVSITSLNDYFVPIDFLKEETQDLIPVLRVRLGNARKQLLINVQKRIEEFDPDWVSLQFVPFSFHYKGLPWRLAKQLAMLGCGRKWHIMFHELWLGGAQSDPVKYKILGGLQKRLVMRVLDKIKPVKVFTNTYFYKNLLESKGVKAVVVPVFSNIPVGHSENSLLFNLLPKKVLNNRERYIIASFFGNVEFTIELERNLLKLKRLTQIENKELLISHIGNSEGVVERFQEWDDQFGIKAIIFGIQEELSIAAYFQKIDIGLSSYPKILLEKSGSIAAMNHNNLPVILLRKSFERDPRPLDWVKEIHEIFQLSKFISSAKSNKSHFGIERSIAAYTHTFNQSQVKRIEL</sequence>